<dbReference type="GO" id="GO:0030288">
    <property type="term" value="C:outer membrane-bounded periplasmic space"/>
    <property type="evidence" value="ECO:0007669"/>
    <property type="project" value="TreeGrafter"/>
</dbReference>
<accession>A0A943TE90</accession>
<dbReference type="PROSITE" id="PS50983">
    <property type="entry name" value="FE_B12_PBP"/>
    <property type="match status" value="1"/>
</dbReference>
<dbReference type="Pfam" id="PF01497">
    <property type="entry name" value="Peripla_BP_2"/>
    <property type="match status" value="1"/>
</dbReference>
<evidence type="ECO:0000256" key="1">
    <source>
        <dbReference type="ARBA" id="ARBA00004196"/>
    </source>
</evidence>
<gene>
    <name evidence="7" type="ORF">KH265_06835</name>
</gene>
<feature type="domain" description="Fe/B12 periplasmic-binding" evidence="6">
    <location>
        <begin position="82"/>
        <end position="359"/>
    </location>
</feature>
<dbReference type="SUPFAM" id="SSF53807">
    <property type="entry name" value="Helical backbone' metal receptor"/>
    <property type="match status" value="1"/>
</dbReference>
<organism evidence="7 8">
    <name type="scientific">Rothia mucilaginosa</name>
    <dbReference type="NCBI Taxonomy" id="43675"/>
    <lineage>
        <taxon>Bacteria</taxon>
        <taxon>Bacillati</taxon>
        <taxon>Actinomycetota</taxon>
        <taxon>Actinomycetes</taxon>
        <taxon>Micrococcales</taxon>
        <taxon>Micrococcaceae</taxon>
        <taxon>Rothia</taxon>
    </lineage>
</organism>
<dbReference type="InterPro" id="IPR051313">
    <property type="entry name" value="Bact_iron-sidero_bind"/>
</dbReference>
<feature type="region of interest" description="Disordered" evidence="5">
    <location>
        <begin position="44"/>
        <end position="69"/>
    </location>
</feature>
<protein>
    <submittedName>
        <fullName evidence="7">Iron-siderophore ABC transporter substrate-binding protein</fullName>
    </submittedName>
</protein>
<dbReference type="CDD" id="cd01146">
    <property type="entry name" value="FhuD"/>
    <property type="match status" value="1"/>
</dbReference>
<reference evidence="7" key="1">
    <citation type="submission" date="2021-02" db="EMBL/GenBank/DDBJ databases">
        <title>Infant gut strain persistence is associated with maternal origin, phylogeny, and functional potential including surface adhesion and iron acquisition.</title>
        <authorList>
            <person name="Lou Y.C."/>
        </authorList>
    </citation>
    <scope>NUCLEOTIDE SEQUENCE</scope>
    <source>
        <strain evidence="7">L1_008_092G1_dasL1_008_092G1_concoct_16</strain>
    </source>
</reference>
<evidence type="ECO:0000256" key="2">
    <source>
        <dbReference type="ARBA" id="ARBA00008814"/>
    </source>
</evidence>
<proteinExistence type="inferred from homology"/>
<dbReference type="PANTHER" id="PTHR30532:SF25">
    <property type="entry name" value="IRON(III) DICITRATE-BINDING PERIPLASMIC PROTEIN"/>
    <property type="match status" value="1"/>
</dbReference>
<dbReference type="Gene3D" id="3.40.50.1980">
    <property type="entry name" value="Nitrogenase molybdenum iron protein domain"/>
    <property type="match status" value="2"/>
</dbReference>
<evidence type="ECO:0000256" key="5">
    <source>
        <dbReference type="SAM" id="MobiDB-lite"/>
    </source>
</evidence>
<name>A0A943TE90_9MICC</name>
<keyword evidence="4" id="KW-0732">Signal</keyword>
<dbReference type="PANTHER" id="PTHR30532">
    <property type="entry name" value="IRON III DICITRATE-BINDING PERIPLASMIC PROTEIN"/>
    <property type="match status" value="1"/>
</dbReference>
<evidence type="ECO:0000256" key="4">
    <source>
        <dbReference type="ARBA" id="ARBA00022729"/>
    </source>
</evidence>
<dbReference type="AlphaFoldDB" id="A0A943TE90"/>
<comment type="caution">
    <text evidence="7">The sequence shown here is derived from an EMBL/GenBank/DDBJ whole genome shotgun (WGS) entry which is preliminary data.</text>
</comment>
<comment type="subcellular location">
    <subcellularLocation>
        <location evidence="1">Cell envelope</location>
    </subcellularLocation>
</comment>
<dbReference type="RefSeq" id="WP_303953229.1">
    <property type="nucleotide sequence ID" value="NZ_JAGZXI010000009.1"/>
</dbReference>
<dbReference type="InterPro" id="IPR002491">
    <property type="entry name" value="ABC_transptr_periplasmic_BD"/>
</dbReference>
<dbReference type="EMBL" id="JAGZXI010000009">
    <property type="protein sequence ID" value="MBS6635353.1"/>
    <property type="molecule type" value="Genomic_DNA"/>
</dbReference>
<evidence type="ECO:0000259" key="6">
    <source>
        <dbReference type="PROSITE" id="PS50983"/>
    </source>
</evidence>
<evidence type="ECO:0000313" key="8">
    <source>
        <dbReference type="Proteomes" id="UP000739069"/>
    </source>
</evidence>
<evidence type="ECO:0000256" key="3">
    <source>
        <dbReference type="ARBA" id="ARBA00022448"/>
    </source>
</evidence>
<comment type="similarity">
    <text evidence="2">Belongs to the bacterial solute-binding protein 8 family.</text>
</comment>
<evidence type="ECO:0000313" key="7">
    <source>
        <dbReference type="EMBL" id="MBS6635353.1"/>
    </source>
</evidence>
<keyword evidence="3" id="KW-0813">Transport</keyword>
<dbReference type="Proteomes" id="UP000739069">
    <property type="component" value="Unassembled WGS sequence"/>
</dbReference>
<sequence>MSFNLSELTDAENQGASGVNRRAFFGLALASSAALALAACSSETTTTTTSGGSASGGSNSGGTRTIQDVDDEKVEVPTNPKKVIVLSEPTLDGLLALGVTPVGSVSGRGQSGVPNYLADRAKDVKIIGTVAQVNYEQIGNLDPDLILVDSTGVDKRSEAFETLKKIAPVVYCGYAGGDWRINFRNVAKAMNMVDKGEEVIKAYEASAAALKDQLAPKYGDKTFSVVRWAGNGPALILKELPAGRVLNDLGLKRPSSQDRNGQGHSEPVSLENLATIDADYMFLGTLGGASQKNPNAQGTAGLQGAEEALNKAKETSGFTNLKAVKDDHVILVDGSKWTSTGGPLLLEGIIEDVKKALPL</sequence>
<dbReference type="GO" id="GO:1901678">
    <property type="term" value="P:iron coordination entity transport"/>
    <property type="evidence" value="ECO:0007669"/>
    <property type="project" value="UniProtKB-ARBA"/>
</dbReference>